<reference evidence="3" key="1">
    <citation type="submission" date="2023-03" db="EMBL/GenBank/DDBJ databases">
        <title>Massive genome expansion in bonnet fungi (Mycena s.s.) driven by repeated elements and novel gene families across ecological guilds.</title>
        <authorList>
            <consortium name="Lawrence Berkeley National Laboratory"/>
            <person name="Harder C.B."/>
            <person name="Miyauchi S."/>
            <person name="Viragh M."/>
            <person name="Kuo A."/>
            <person name="Thoen E."/>
            <person name="Andreopoulos B."/>
            <person name="Lu D."/>
            <person name="Skrede I."/>
            <person name="Drula E."/>
            <person name="Henrissat B."/>
            <person name="Morin E."/>
            <person name="Kohler A."/>
            <person name="Barry K."/>
            <person name="LaButti K."/>
            <person name="Morin E."/>
            <person name="Salamov A."/>
            <person name="Lipzen A."/>
            <person name="Mereny Z."/>
            <person name="Hegedus B."/>
            <person name="Baldrian P."/>
            <person name="Stursova M."/>
            <person name="Weitz H."/>
            <person name="Taylor A."/>
            <person name="Grigoriev I.V."/>
            <person name="Nagy L.G."/>
            <person name="Martin F."/>
            <person name="Kauserud H."/>
        </authorList>
    </citation>
    <scope>NUCLEOTIDE SEQUENCE</scope>
    <source>
        <strain evidence="3">CBHHK002</strain>
    </source>
</reference>
<evidence type="ECO:0000256" key="2">
    <source>
        <dbReference type="SAM" id="MobiDB-lite"/>
    </source>
</evidence>
<protein>
    <submittedName>
        <fullName evidence="3">Uncharacterized protein</fullName>
    </submittedName>
</protein>
<gene>
    <name evidence="3" type="ORF">DFH08DRAFT_1001984</name>
</gene>
<feature type="region of interest" description="Disordered" evidence="2">
    <location>
        <begin position="389"/>
        <end position="415"/>
    </location>
</feature>
<sequence>MLFSSPTASVHAAWLDRMDIFFGPRSQDWVIPRAMIKANPGLDVLAVLSNRTGECISSYFFQFGPDIHVFQTPPSVAGVGLDISCSYAIRGAQEPRPRRRRFPFCIPRMFKRWLWVALTSFLHLLCSITTHTHTIGLSFLWETTETTPSILAYNTPPSFMPPPQIAVVSLRRRFWAPVGLPYPRDPERNLWQTRRTIARLPWYTASTLFWKMEPAIRVSTLQAETNLKATLFFCFRSTLIFLAGFESPRSHPGTTSYVPAFVWPNAKSSNIFVNTRTQHLRHPHYWSVWLCASSVARVEPIRLTGLPMLDKSFVWEKPEKIRARTLKFCVPYKRRAQVTRCLQANVSYSFLLPNPVRKWAKVYTAIPFFVSNRNPGLAVDNCRRMYEHQSQPFPAPHRPGRENRQRSEPKLAAESEISLPTHKIRRYDDTAQKPAAQWRKLYELVLMVEPSRLYRSTHLPRRTSHILRLDATGSPNHAVNMSQPDSSILESLSTEASHLDVRISGFGAQKTELSRRFQELSEALPGQLLCKTVSGAVAQKFDALHHEALVLLKKATNLATDATYLESTIEGEMEHAAALKQTAEALRDGEVKVLETRQRQAEETKFQLLKLQEEAQHERDKRNNSFLGISPGTDSTLRAIDAEAGEEFAALTAAQNSLNAVVAQLNRVAQLEQDVSNFYAKAAAQLEPAKALAGNVGGLVNHCSTVGELLAPLVAESSVLPVEHTAQKLAASVLEIQSQLGTTNTLTGLFVTNPESMEAALRVIAASSNASNGEDDDLV</sequence>
<name>A0AAD7A0Y4_9AGAR</name>
<evidence type="ECO:0000313" key="3">
    <source>
        <dbReference type="EMBL" id="KAJ7347248.1"/>
    </source>
</evidence>
<keyword evidence="1" id="KW-0175">Coiled coil</keyword>
<evidence type="ECO:0000313" key="4">
    <source>
        <dbReference type="Proteomes" id="UP001218218"/>
    </source>
</evidence>
<evidence type="ECO:0000256" key="1">
    <source>
        <dbReference type="SAM" id="Coils"/>
    </source>
</evidence>
<accession>A0AAD7A0Y4</accession>
<feature type="compositionally biased region" description="Basic and acidic residues" evidence="2">
    <location>
        <begin position="399"/>
        <end position="413"/>
    </location>
</feature>
<feature type="coiled-coil region" evidence="1">
    <location>
        <begin position="594"/>
        <end position="621"/>
    </location>
</feature>
<comment type="caution">
    <text evidence="3">The sequence shown here is derived from an EMBL/GenBank/DDBJ whole genome shotgun (WGS) entry which is preliminary data.</text>
</comment>
<dbReference type="Proteomes" id="UP001218218">
    <property type="component" value="Unassembled WGS sequence"/>
</dbReference>
<proteinExistence type="predicted"/>
<keyword evidence="4" id="KW-1185">Reference proteome</keyword>
<dbReference type="AlphaFoldDB" id="A0AAD7A0Y4"/>
<organism evidence="3 4">
    <name type="scientific">Mycena albidolilacea</name>
    <dbReference type="NCBI Taxonomy" id="1033008"/>
    <lineage>
        <taxon>Eukaryota</taxon>
        <taxon>Fungi</taxon>
        <taxon>Dikarya</taxon>
        <taxon>Basidiomycota</taxon>
        <taxon>Agaricomycotina</taxon>
        <taxon>Agaricomycetes</taxon>
        <taxon>Agaricomycetidae</taxon>
        <taxon>Agaricales</taxon>
        <taxon>Marasmiineae</taxon>
        <taxon>Mycenaceae</taxon>
        <taxon>Mycena</taxon>
    </lineage>
</organism>
<dbReference type="EMBL" id="JARIHO010000019">
    <property type="protein sequence ID" value="KAJ7347248.1"/>
    <property type="molecule type" value="Genomic_DNA"/>
</dbReference>